<evidence type="ECO:0000313" key="3">
    <source>
        <dbReference type="Proteomes" id="UP000053512"/>
    </source>
</evidence>
<feature type="domain" description="Mycothiol-dependent maleylpyruvate isomerase metal-binding" evidence="1">
    <location>
        <begin position="13"/>
        <end position="101"/>
    </location>
</feature>
<dbReference type="STRING" id="136273.GY22_01695"/>
<proteinExistence type="predicted"/>
<dbReference type="InterPro" id="IPR017517">
    <property type="entry name" value="Maleyloyr_isom"/>
</dbReference>
<protein>
    <recommendedName>
        <fullName evidence="1">Mycothiol-dependent maleylpyruvate isomerase metal-binding domain-containing protein</fullName>
    </recommendedName>
</protein>
<dbReference type="InterPro" id="IPR034660">
    <property type="entry name" value="DinB/YfiT-like"/>
</dbReference>
<dbReference type="Pfam" id="PF11716">
    <property type="entry name" value="MDMPI_N"/>
    <property type="match status" value="1"/>
</dbReference>
<organism evidence="2 3">
    <name type="scientific">Kocuria rosea subsp. polaris</name>
    <dbReference type="NCBI Taxonomy" id="136273"/>
    <lineage>
        <taxon>Bacteria</taxon>
        <taxon>Bacillati</taxon>
        <taxon>Actinomycetota</taxon>
        <taxon>Actinomycetes</taxon>
        <taxon>Micrococcales</taxon>
        <taxon>Micrococcaceae</taxon>
        <taxon>Kocuria</taxon>
    </lineage>
</organism>
<sequence length="214" mass="23134">MEPSSRKDLWAAVHAERARLAEDLAGLDDMQWAEHSLCGRWTVEDVVAHLTAAASTGRLRWLRSVLGARFDFDLHNQRRLEEHRGATPAETLRRFRAVVGSTKAPSGDTAAWLGEVVVHSQDVRRPLGLPRTPPVGTVTAVARFFAGRDFAVPSRSTAQGLHLVATDGPFESGTGPLVRGTTLAIVMAMAGREAFCDDLTGEGVSILRSRCSPA</sequence>
<dbReference type="Proteomes" id="UP000053512">
    <property type="component" value="Unassembled WGS sequence"/>
</dbReference>
<gene>
    <name evidence="2" type="ORF">AVL61_00925</name>
</gene>
<dbReference type="GO" id="GO:0046872">
    <property type="term" value="F:metal ion binding"/>
    <property type="evidence" value="ECO:0007669"/>
    <property type="project" value="InterPro"/>
</dbReference>
<dbReference type="RefSeq" id="WP_058872937.1">
    <property type="nucleotide sequence ID" value="NZ_LQBK01000004.1"/>
</dbReference>
<accession>A0A0W8IN84</accession>
<dbReference type="SUPFAM" id="SSF109854">
    <property type="entry name" value="DinB/YfiT-like putative metalloenzymes"/>
    <property type="match status" value="1"/>
</dbReference>
<comment type="caution">
    <text evidence="2">The sequence shown here is derived from an EMBL/GenBank/DDBJ whole genome shotgun (WGS) entry which is preliminary data.</text>
</comment>
<dbReference type="Gene3D" id="1.20.120.450">
    <property type="entry name" value="dinb family like domain"/>
    <property type="match status" value="1"/>
</dbReference>
<dbReference type="EMBL" id="LQBK01000004">
    <property type="protein sequence ID" value="KUG61521.1"/>
    <property type="molecule type" value="Genomic_DNA"/>
</dbReference>
<dbReference type="OrthoDB" id="5178565at2"/>
<dbReference type="AlphaFoldDB" id="A0A0W8IN84"/>
<reference evidence="3" key="1">
    <citation type="submission" date="2015-12" db="EMBL/GenBank/DDBJ databases">
        <authorList>
            <person name="Nair G.R."/>
            <person name="Kaur G."/>
            <person name="Mayilraj S."/>
        </authorList>
    </citation>
    <scope>NUCLEOTIDE SEQUENCE [LARGE SCALE GENOMIC DNA]</scope>
    <source>
        <strain evidence="3">CD08_4</strain>
    </source>
</reference>
<dbReference type="NCBIfam" id="TIGR03083">
    <property type="entry name" value="maleylpyruvate isomerase family mycothiol-dependent enzyme"/>
    <property type="match status" value="1"/>
</dbReference>
<evidence type="ECO:0000259" key="1">
    <source>
        <dbReference type="Pfam" id="PF11716"/>
    </source>
</evidence>
<evidence type="ECO:0000313" key="2">
    <source>
        <dbReference type="EMBL" id="KUG61521.1"/>
    </source>
</evidence>
<name>A0A0W8IN84_KOCRO</name>
<dbReference type="InterPro" id="IPR024344">
    <property type="entry name" value="MDMPI_metal-binding"/>
</dbReference>